<organism evidence="1 2">
    <name type="scientific">Croceicoccus esteveae</name>
    <dbReference type="NCBI Taxonomy" id="3075597"/>
    <lineage>
        <taxon>Bacteria</taxon>
        <taxon>Pseudomonadati</taxon>
        <taxon>Pseudomonadota</taxon>
        <taxon>Alphaproteobacteria</taxon>
        <taxon>Sphingomonadales</taxon>
        <taxon>Erythrobacteraceae</taxon>
        <taxon>Croceicoccus</taxon>
    </lineage>
</organism>
<dbReference type="Proteomes" id="UP001259803">
    <property type="component" value="Unassembled WGS sequence"/>
</dbReference>
<dbReference type="GO" id="GO:0016787">
    <property type="term" value="F:hydrolase activity"/>
    <property type="evidence" value="ECO:0007669"/>
    <property type="project" value="UniProtKB-KW"/>
</dbReference>
<dbReference type="EMBL" id="JAVRHS010000008">
    <property type="protein sequence ID" value="MDT0576516.1"/>
    <property type="molecule type" value="Genomic_DNA"/>
</dbReference>
<gene>
    <name evidence="1" type="ORF">RM533_09985</name>
</gene>
<dbReference type="InterPro" id="IPR036412">
    <property type="entry name" value="HAD-like_sf"/>
</dbReference>
<keyword evidence="2" id="KW-1185">Reference proteome</keyword>
<accession>A0ABU2ZJX0</accession>
<keyword evidence="1" id="KW-0378">Hydrolase</keyword>
<comment type="caution">
    <text evidence="1">The sequence shown here is derived from an EMBL/GenBank/DDBJ whole genome shotgun (WGS) entry which is preliminary data.</text>
</comment>
<dbReference type="SUPFAM" id="SSF56784">
    <property type="entry name" value="HAD-like"/>
    <property type="match status" value="1"/>
</dbReference>
<reference evidence="1 2" key="1">
    <citation type="submission" date="2023-09" db="EMBL/GenBank/DDBJ databases">
        <authorList>
            <person name="Rey-Velasco X."/>
        </authorList>
    </citation>
    <scope>NUCLEOTIDE SEQUENCE [LARGE SCALE GENOMIC DNA]</scope>
    <source>
        <strain evidence="1 2">F390</strain>
    </source>
</reference>
<proteinExistence type="predicted"/>
<dbReference type="RefSeq" id="WP_311341093.1">
    <property type="nucleotide sequence ID" value="NZ_JAVRHS010000008.1"/>
</dbReference>
<protein>
    <submittedName>
        <fullName evidence="1">HAD family hydrolase</fullName>
    </submittedName>
</protein>
<sequence>MKTTASSRPLIITDCDEVLLRMIPHFRDWLEEDHDILLDFSRGFGDGMRRRGEQEPLPHAEMWKLLGSFFDTQMHRQDAVPGSIAAMHTLSDHAEVVVLTNLEHFRNDTRRRQLAALGLDVPVYTNQGPKGPALQAILAERGEHRPAFFIDDLSVHHNSVAVVAPAVTRLHFVGEPGVAPHVECAFKAGDAHARIDDWQTALSWLLKNIEGQDS</sequence>
<evidence type="ECO:0000313" key="2">
    <source>
        <dbReference type="Proteomes" id="UP001259803"/>
    </source>
</evidence>
<name>A0ABU2ZJX0_9SPHN</name>
<evidence type="ECO:0000313" key="1">
    <source>
        <dbReference type="EMBL" id="MDT0576516.1"/>
    </source>
</evidence>